<dbReference type="Gene3D" id="2.160.20.10">
    <property type="entry name" value="Single-stranded right-handed beta-helix, Pectin lyase-like"/>
    <property type="match status" value="2"/>
</dbReference>
<evidence type="ECO:0000313" key="3">
    <source>
        <dbReference type="Proteomes" id="UP000199340"/>
    </source>
</evidence>
<accession>A0A1G8RFU6</accession>
<evidence type="ECO:0000259" key="1">
    <source>
        <dbReference type="Pfam" id="PF12708"/>
    </source>
</evidence>
<dbReference type="Pfam" id="PF12708">
    <property type="entry name" value="Pect-lyase_RHGA_epim"/>
    <property type="match status" value="1"/>
</dbReference>
<dbReference type="RefSeq" id="WP_090029662.1">
    <property type="nucleotide sequence ID" value="NZ_FNEB01000009.1"/>
</dbReference>
<feature type="domain" description="Rhamnogalacturonase A/B/Epimerase-like pectate lyase" evidence="1">
    <location>
        <begin position="188"/>
        <end position="245"/>
    </location>
</feature>
<dbReference type="InterPro" id="IPR012334">
    <property type="entry name" value="Pectin_lyas_fold"/>
</dbReference>
<organism evidence="2 3">
    <name type="scientific">Lutimaribacter saemankumensis</name>
    <dbReference type="NCBI Taxonomy" id="490829"/>
    <lineage>
        <taxon>Bacteria</taxon>
        <taxon>Pseudomonadati</taxon>
        <taxon>Pseudomonadota</taxon>
        <taxon>Alphaproteobacteria</taxon>
        <taxon>Rhodobacterales</taxon>
        <taxon>Roseobacteraceae</taxon>
        <taxon>Lutimaribacter</taxon>
    </lineage>
</organism>
<dbReference type="Proteomes" id="UP000199340">
    <property type="component" value="Unassembled WGS sequence"/>
</dbReference>
<dbReference type="OrthoDB" id="7749009at2"/>
<dbReference type="SUPFAM" id="SSF51126">
    <property type="entry name" value="Pectin lyase-like"/>
    <property type="match status" value="1"/>
</dbReference>
<protein>
    <submittedName>
        <fullName evidence="2">Right handed beta helix region</fullName>
    </submittedName>
</protein>
<evidence type="ECO:0000313" key="2">
    <source>
        <dbReference type="EMBL" id="SDJ15832.1"/>
    </source>
</evidence>
<dbReference type="InterPro" id="IPR011050">
    <property type="entry name" value="Pectin_lyase_fold/virulence"/>
</dbReference>
<keyword evidence="3" id="KW-1185">Reference proteome</keyword>
<dbReference type="EMBL" id="FNEB01000009">
    <property type="protein sequence ID" value="SDJ15832.1"/>
    <property type="molecule type" value="Genomic_DNA"/>
</dbReference>
<name>A0A1G8RFU6_9RHOB</name>
<dbReference type="AlphaFoldDB" id="A0A1G8RFU6"/>
<proteinExistence type="predicted"/>
<dbReference type="InterPro" id="IPR024535">
    <property type="entry name" value="RHGA/B-epi-like_pectate_lyase"/>
</dbReference>
<sequence>MNKAITDGLVFMPPAFAEGLDQWSRGDGTPGSDTYQGAADAALVPADADFGGCLELLKTETVQKLRFMGQTPILPGCYLRIRARIKVVSGNLPSVRIAGWAGTAGEAHLTGVTEIGPSVALDTYGEVVEISAIVGTGTRDGVDMPWGRAAIFGHFGLDLTGPVGGVVRIDDIEIEDVTGVFLRDMLGWVDVRDFGAVGDALTDDSAAFEAADTAANGLLVKVPEGTYRLAESVTFENRVAFEGKVVMPDDKILSLTKNFDLPAYIDAFGDEVLAFKKAFQALLNNSDHESLDMGGRRISVHGPIDMQAAVANRTEYAQRRHIRNGQFYVEPSTNWDTEVVTSQASYAPANPLELSNVVNVANIPVGALIEGGGVGREVYVREKNVAQQRITLSAPLYDAAGTQTYTFRRFKYVLDFSGFEKLSKFSMSDIEFQCRGRASGIMLAPAGLIFHVRDCFFTSPLDRGISSPGEGCQGMLIDRCQFLSNETAMRAQDRDSIALNANANDVKLRDNRITQFRHFAVLGGTSSVIIGNHWFQGDDEPEGVRTAGLVLTATHNRATITGNYIDNCSIEWSNEHDHEPEFASEFSFSALNISDNIFQAIGVAPWFRFFVIKPHGAGHFVSGLNMSGNVFRAIQGDIARVEHVDTSFADLNYARMRNITVAGNMFNSVEQGIMNPAVILHEQNTAADTWVVDCAGPLPFGGYAQSVEALVPRSKIKNVANVARHETPYVTTEQGPDRDRVALTFPQAVDGVYAVTVRIDN</sequence>
<reference evidence="2 3" key="1">
    <citation type="submission" date="2016-10" db="EMBL/GenBank/DDBJ databases">
        <authorList>
            <person name="de Groot N.N."/>
        </authorList>
    </citation>
    <scope>NUCLEOTIDE SEQUENCE [LARGE SCALE GENOMIC DNA]</scope>
    <source>
        <strain evidence="2 3">DSM 28010</strain>
    </source>
</reference>
<gene>
    <name evidence="2" type="ORF">SAMN05421850_109103</name>
</gene>
<dbReference type="STRING" id="490829.SAMN05421850_109103"/>